<sequence length="184" mass="20603">MHPAPPPPPPAIPPKPKRQPKILRWLLLSLLFFGLGIVSMFTSVLVVLLGTEREEVNGTLTVEVRQDEVFKLVATRDTSCTVTPVNGEARRVVAEERPASRHRHAARGRVTAWFDGGAEIRCAGPARYESPDSVRMSTWSGYVPTFLGVAFSACLLIMFVQIFRRSRYDRAHHAAAEANEWRVR</sequence>
<gene>
    <name evidence="2" type="ORF">SAMN05444320_101560</name>
</gene>
<organism evidence="2 3">
    <name type="scientific">Streptoalloteichus hindustanus</name>
    <dbReference type="NCBI Taxonomy" id="2017"/>
    <lineage>
        <taxon>Bacteria</taxon>
        <taxon>Bacillati</taxon>
        <taxon>Actinomycetota</taxon>
        <taxon>Actinomycetes</taxon>
        <taxon>Pseudonocardiales</taxon>
        <taxon>Pseudonocardiaceae</taxon>
        <taxon>Streptoalloteichus</taxon>
    </lineage>
</organism>
<feature type="transmembrane region" description="Helical" evidence="1">
    <location>
        <begin position="142"/>
        <end position="163"/>
    </location>
</feature>
<keyword evidence="1" id="KW-1133">Transmembrane helix</keyword>
<dbReference type="Proteomes" id="UP000184501">
    <property type="component" value="Unassembled WGS sequence"/>
</dbReference>
<evidence type="ECO:0000313" key="2">
    <source>
        <dbReference type="EMBL" id="SHE60903.1"/>
    </source>
</evidence>
<reference evidence="2 3" key="1">
    <citation type="submission" date="2016-11" db="EMBL/GenBank/DDBJ databases">
        <authorList>
            <person name="Jaros S."/>
            <person name="Januszkiewicz K."/>
            <person name="Wedrychowicz H."/>
        </authorList>
    </citation>
    <scope>NUCLEOTIDE SEQUENCE [LARGE SCALE GENOMIC DNA]</scope>
    <source>
        <strain evidence="2 3">DSM 44523</strain>
    </source>
</reference>
<keyword evidence="1" id="KW-0472">Membrane</keyword>
<dbReference type="AlphaFoldDB" id="A0A1M4UWB2"/>
<evidence type="ECO:0000313" key="3">
    <source>
        <dbReference type="Proteomes" id="UP000184501"/>
    </source>
</evidence>
<dbReference type="OrthoDB" id="3681581at2"/>
<feature type="transmembrane region" description="Helical" evidence="1">
    <location>
        <begin position="25"/>
        <end position="49"/>
    </location>
</feature>
<dbReference type="STRING" id="2017.SAMN05444320_101560"/>
<evidence type="ECO:0000256" key="1">
    <source>
        <dbReference type="SAM" id="Phobius"/>
    </source>
</evidence>
<accession>A0A1M4UWB2</accession>
<dbReference type="EMBL" id="FQVN01000001">
    <property type="protein sequence ID" value="SHE60903.1"/>
    <property type="molecule type" value="Genomic_DNA"/>
</dbReference>
<keyword evidence="3" id="KW-1185">Reference proteome</keyword>
<proteinExistence type="predicted"/>
<keyword evidence="1" id="KW-0812">Transmembrane</keyword>
<protein>
    <submittedName>
        <fullName evidence="2">Uncharacterized protein</fullName>
    </submittedName>
</protein>
<name>A0A1M4UWB2_STRHI</name>